<evidence type="ECO:0000256" key="2">
    <source>
        <dbReference type="ARBA" id="ARBA00023125"/>
    </source>
</evidence>
<evidence type="ECO:0000259" key="4">
    <source>
        <dbReference type="PROSITE" id="PS50995"/>
    </source>
</evidence>
<dbReference type="PROSITE" id="PS01117">
    <property type="entry name" value="HTH_MARR_1"/>
    <property type="match status" value="1"/>
</dbReference>
<dbReference type="PRINTS" id="PR00598">
    <property type="entry name" value="HTHMARR"/>
</dbReference>
<gene>
    <name evidence="5" type="ORF">ET495_17245</name>
</gene>
<dbReference type="Gene3D" id="1.10.10.10">
    <property type="entry name" value="Winged helix-like DNA-binding domain superfamily/Winged helix DNA-binding domain"/>
    <property type="match status" value="1"/>
</dbReference>
<accession>A0A4P6ERU7</accession>
<keyword evidence="3" id="KW-0804">Transcription</keyword>
<dbReference type="KEGG" id="xyl:ET495_17245"/>
<dbReference type="GO" id="GO:0003700">
    <property type="term" value="F:DNA-binding transcription factor activity"/>
    <property type="evidence" value="ECO:0007669"/>
    <property type="project" value="InterPro"/>
</dbReference>
<dbReference type="InterPro" id="IPR036388">
    <property type="entry name" value="WH-like_DNA-bd_sf"/>
</dbReference>
<evidence type="ECO:0000313" key="5">
    <source>
        <dbReference type="EMBL" id="QAY64653.1"/>
    </source>
</evidence>
<dbReference type="AlphaFoldDB" id="A0A4P6ERU7"/>
<dbReference type="EMBL" id="CP035495">
    <property type="protein sequence ID" value="QAY64653.1"/>
    <property type="molecule type" value="Genomic_DNA"/>
</dbReference>
<dbReference type="InterPro" id="IPR023187">
    <property type="entry name" value="Tscrpt_reg_MarR-type_CS"/>
</dbReference>
<dbReference type="OrthoDB" id="3237509at2"/>
<keyword evidence="6" id="KW-1185">Reference proteome</keyword>
<dbReference type="PANTHER" id="PTHR33164:SF104">
    <property type="entry name" value="TRANSCRIPTIONAL REGULATORY PROTEIN"/>
    <property type="match status" value="1"/>
</dbReference>
<evidence type="ECO:0000313" key="6">
    <source>
        <dbReference type="Proteomes" id="UP000291758"/>
    </source>
</evidence>
<dbReference type="GO" id="GO:0003677">
    <property type="term" value="F:DNA binding"/>
    <property type="evidence" value="ECO:0007669"/>
    <property type="project" value="UniProtKB-KW"/>
</dbReference>
<evidence type="ECO:0000256" key="1">
    <source>
        <dbReference type="ARBA" id="ARBA00023015"/>
    </source>
</evidence>
<organism evidence="5 6">
    <name type="scientific">Xylanimonas allomyrinae</name>
    <dbReference type="NCBI Taxonomy" id="2509459"/>
    <lineage>
        <taxon>Bacteria</taxon>
        <taxon>Bacillati</taxon>
        <taxon>Actinomycetota</taxon>
        <taxon>Actinomycetes</taxon>
        <taxon>Micrococcales</taxon>
        <taxon>Promicromonosporaceae</taxon>
        <taxon>Xylanimonas</taxon>
    </lineage>
</organism>
<dbReference type="PROSITE" id="PS50995">
    <property type="entry name" value="HTH_MARR_2"/>
    <property type="match status" value="1"/>
</dbReference>
<dbReference type="RefSeq" id="WP_129205795.1">
    <property type="nucleotide sequence ID" value="NZ_CP035495.1"/>
</dbReference>
<dbReference type="SMART" id="SM00347">
    <property type="entry name" value="HTH_MARR"/>
    <property type="match status" value="1"/>
</dbReference>
<evidence type="ECO:0000256" key="3">
    <source>
        <dbReference type="ARBA" id="ARBA00023163"/>
    </source>
</evidence>
<dbReference type="InterPro" id="IPR036390">
    <property type="entry name" value="WH_DNA-bd_sf"/>
</dbReference>
<name>A0A4P6ERU7_9MICO</name>
<dbReference type="PANTHER" id="PTHR33164">
    <property type="entry name" value="TRANSCRIPTIONAL REGULATOR, MARR FAMILY"/>
    <property type="match status" value="1"/>
</dbReference>
<sequence length="183" mass="20514">MEAAAPAAGSDDAPAALFDEVDRIVADWRRERPDLDVEPLEVFSRVTRLARHLDRARRVAFTAHELETWEFDVLSALRREGDPYELSPGGLVTATLVTSGTMTNRIDRLESRGLVERRRSPDDRRGVVVRLTHAGRERVDAAMNDLLAQETRMLGALAPRRRPELAALLREVIAPFDDHGGRD</sequence>
<dbReference type="InterPro" id="IPR000835">
    <property type="entry name" value="HTH_MarR-typ"/>
</dbReference>
<reference evidence="5 6" key="1">
    <citation type="submission" date="2019-01" db="EMBL/GenBank/DDBJ databases">
        <title>Genome sequencing of strain 2JSPR-7.</title>
        <authorList>
            <person name="Heo J."/>
            <person name="Kim S.-J."/>
            <person name="Kim J.-S."/>
            <person name="Hong S.-B."/>
            <person name="Kwon S.-W."/>
        </authorList>
    </citation>
    <scope>NUCLEOTIDE SEQUENCE [LARGE SCALE GENOMIC DNA]</scope>
    <source>
        <strain evidence="5 6">2JSPR-7</strain>
    </source>
</reference>
<dbReference type="GO" id="GO:0006950">
    <property type="term" value="P:response to stress"/>
    <property type="evidence" value="ECO:0007669"/>
    <property type="project" value="TreeGrafter"/>
</dbReference>
<dbReference type="SUPFAM" id="SSF46785">
    <property type="entry name" value="Winged helix' DNA-binding domain"/>
    <property type="match status" value="1"/>
</dbReference>
<keyword evidence="2" id="KW-0238">DNA-binding</keyword>
<feature type="domain" description="HTH marR-type" evidence="4">
    <location>
        <begin position="39"/>
        <end position="174"/>
    </location>
</feature>
<keyword evidence="1" id="KW-0805">Transcription regulation</keyword>
<dbReference type="Pfam" id="PF12802">
    <property type="entry name" value="MarR_2"/>
    <property type="match status" value="1"/>
</dbReference>
<proteinExistence type="predicted"/>
<protein>
    <submittedName>
        <fullName evidence="5">MarR family transcriptional regulator</fullName>
    </submittedName>
</protein>
<dbReference type="Proteomes" id="UP000291758">
    <property type="component" value="Chromosome"/>
</dbReference>
<dbReference type="InterPro" id="IPR039422">
    <property type="entry name" value="MarR/SlyA-like"/>
</dbReference>